<accession>A0A077MEJ1</accession>
<feature type="transmembrane region" description="Helical" evidence="6">
    <location>
        <begin position="481"/>
        <end position="504"/>
    </location>
</feature>
<evidence type="ECO:0000313" key="8">
    <source>
        <dbReference type="EMBL" id="CCI54390.1"/>
    </source>
</evidence>
<dbReference type="InterPro" id="IPR032694">
    <property type="entry name" value="CopC/D"/>
</dbReference>
<evidence type="ECO:0000256" key="1">
    <source>
        <dbReference type="ARBA" id="ARBA00004651"/>
    </source>
</evidence>
<feature type="transmembrane region" description="Helical" evidence="6">
    <location>
        <begin position="95"/>
        <end position="115"/>
    </location>
</feature>
<evidence type="ECO:0000256" key="5">
    <source>
        <dbReference type="ARBA" id="ARBA00023136"/>
    </source>
</evidence>
<organism evidence="8 9">
    <name type="scientific">Nostocoides jenkinsii Ben 74</name>
    <dbReference type="NCBI Taxonomy" id="1193518"/>
    <lineage>
        <taxon>Bacteria</taxon>
        <taxon>Bacillati</taxon>
        <taxon>Actinomycetota</taxon>
        <taxon>Actinomycetes</taxon>
        <taxon>Micrococcales</taxon>
        <taxon>Intrasporangiaceae</taxon>
        <taxon>Nostocoides</taxon>
    </lineage>
</organism>
<feature type="transmembrane region" description="Helical" evidence="6">
    <location>
        <begin position="49"/>
        <end position="74"/>
    </location>
</feature>
<dbReference type="EMBL" id="CAJC01000183">
    <property type="protein sequence ID" value="CCI54390.1"/>
    <property type="molecule type" value="Genomic_DNA"/>
</dbReference>
<keyword evidence="5 6" id="KW-0472">Membrane</keyword>
<feature type="transmembrane region" description="Helical" evidence="6">
    <location>
        <begin position="12"/>
        <end position="37"/>
    </location>
</feature>
<feature type="transmembrane region" description="Helical" evidence="6">
    <location>
        <begin position="135"/>
        <end position="155"/>
    </location>
</feature>
<dbReference type="PANTHER" id="PTHR34820">
    <property type="entry name" value="INNER MEMBRANE PROTEIN YEBZ"/>
    <property type="match status" value="1"/>
</dbReference>
<keyword evidence="2" id="KW-1003">Cell membrane</keyword>
<dbReference type="Pfam" id="PF09678">
    <property type="entry name" value="Caa3_CtaG"/>
    <property type="match status" value="1"/>
</dbReference>
<keyword evidence="3 6" id="KW-0812">Transmembrane</keyword>
<dbReference type="Proteomes" id="UP000035720">
    <property type="component" value="Unassembled WGS sequence"/>
</dbReference>
<evidence type="ECO:0000259" key="7">
    <source>
        <dbReference type="Pfam" id="PF05425"/>
    </source>
</evidence>
<feature type="transmembrane region" description="Helical" evidence="6">
    <location>
        <begin position="516"/>
        <end position="537"/>
    </location>
</feature>
<proteinExistence type="predicted"/>
<dbReference type="STRING" id="1193518.BN13_70014"/>
<dbReference type="PANTHER" id="PTHR34820:SF4">
    <property type="entry name" value="INNER MEMBRANE PROTEIN YEBZ"/>
    <property type="match status" value="1"/>
</dbReference>
<feature type="transmembrane region" description="Helical" evidence="6">
    <location>
        <begin position="399"/>
        <end position="423"/>
    </location>
</feature>
<reference evidence="8 9" key="1">
    <citation type="journal article" date="2013" name="ISME J.">
        <title>A metabolic model for members of the genus Tetrasphaera involved in enhanced biological phosphorus removal.</title>
        <authorList>
            <person name="Kristiansen R."/>
            <person name="Nguyen H.T.T."/>
            <person name="Saunders A.M."/>
            <person name="Nielsen J.L."/>
            <person name="Wimmer R."/>
            <person name="Le V.Q."/>
            <person name="McIlroy S.J."/>
            <person name="Petrovski S."/>
            <person name="Seviour R.J."/>
            <person name="Calteau A."/>
            <person name="Nielsen K.L."/>
            <person name="Nielsen P.H."/>
        </authorList>
    </citation>
    <scope>NUCLEOTIDE SEQUENCE [LARGE SCALE GENOMIC DNA]</scope>
    <source>
        <strain evidence="8 9">Ben 74</strain>
    </source>
</reference>
<comment type="subcellular location">
    <subcellularLocation>
        <location evidence="1">Cell membrane</location>
        <topology evidence="1">Multi-pass membrane protein</topology>
    </subcellularLocation>
</comment>
<dbReference type="InterPro" id="IPR008457">
    <property type="entry name" value="Cu-R_CopD_dom"/>
</dbReference>
<gene>
    <name evidence="8" type="ORF">BN13_70014</name>
</gene>
<keyword evidence="4 6" id="KW-1133">Transmembrane helix</keyword>
<feature type="transmembrane region" description="Helical" evidence="6">
    <location>
        <begin position="305"/>
        <end position="327"/>
    </location>
</feature>
<keyword evidence="9" id="KW-1185">Reference proteome</keyword>
<evidence type="ECO:0000313" key="9">
    <source>
        <dbReference type="Proteomes" id="UP000035720"/>
    </source>
</evidence>
<feature type="transmembrane region" description="Helical" evidence="6">
    <location>
        <begin position="601"/>
        <end position="623"/>
    </location>
</feature>
<dbReference type="Pfam" id="PF05425">
    <property type="entry name" value="CopD"/>
    <property type="match status" value="1"/>
</dbReference>
<name>A0A077MEJ1_9MICO</name>
<feature type="transmembrane region" description="Helical" evidence="6">
    <location>
        <begin position="264"/>
        <end position="284"/>
    </location>
</feature>
<dbReference type="InterPro" id="IPR019108">
    <property type="entry name" value="Caa3_assmbl_CtaG-rel"/>
</dbReference>
<feature type="transmembrane region" description="Helical" evidence="6">
    <location>
        <begin position="549"/>
        <end position="569"/>
    </location>
</feature>
<protein>
    <recommendedName>
        <fullName evidence="7">Copper resistance protein D domain-containing protein</fullName>
    </recommendedName>
</protein>
<feature type="domain" description="Copper resistance protein D" evidence="7">
    <location>
        <begin position="227"/>
        <end position="327"/>
    </location>
</feature>
<evidence type="ECO:0000256" key="4">
    <source>
        <dbReference type="ARBA" id="ARBA00022989"/>
    </source>
</evidence>
<dbReference type="AlphaFoldDB" id="A0A077MEJ1"/>
<feature type="transmembrane region" description="Helical" evidence="6">
    <location>
        <begin position="193"/>
        <end position="214"/>
    </location>
</feature>
<evidence type="ECO:0000256" key="3">
    <source>
        <dbReference type="ARBA" id="ARBA00022692"/>
    </source>
</evidence>
<feature type="transmembrane region" description="Helical" evidence="6">
    <location>
        <begin position="162"/>
        <end position="181"/>
    </location>
</feature>
<feature type="transmembrane region" description="Helical" evidence="6">
    <location>
        <begin position="370"/>
        <end position="387"/>
    </location>
</feature>
<comment type="caution">
    <text evidence="8">The sequence shown here is derived from an EMBL/GenBank/DDBJ whole genome shotgun (WGS) entry which is preliminary data.</text>
</comment>
<dbReference type="GO" id="GO:0005886">
    <property type="term" value="C:plasma membrane"/>
    <property type="evidence" value="ECO:0007669"/>
    <property type="project" value="UniProtKB-SubCell"/>
</dbReference>
<evidence type="ECO:0000256" key="6">
    <source>
        <dbReference type="SAM" id="Phobius"/>
    </source>
</evidence>
<sequence>MMVNSGRVQRGTGLLVAAPAFVAVILAAGFGGTVAAYEIGDPGAVMRWLVPLSGTLSVVGACGAVGYLLVGAFLTPETTRTHRRETAARGASLGLGVWLTGLVLTLIGTFADISGLRPSQPRFWSQFFGLAWELAPTRMAVISALIVAIALVTTLQRHGKTALAWCFFASWLALLPTALAGHSAVSRDHMSSINALAIHLLAATTWVGGLGALVAMRHTLQPHLGVTARRFSTVAGWSYAALGLSGLLAAWFNLRAVGDLASAYGAMLLVKVGAFVLLGIAGYLHRRSALAAPAALEASPTNARAFARLALGELVLMGVAIGTAVALSRTPPPASDRLAPDPTTVYEFTGYSDPGPPPDNAWLTAWHADWLWIAVSLLAIGVYAAWFRRLRLRGDRWPWWQLICWVTGWLVFLYAMCGAPGVYGRILFSWHMTMHMTIAMLVPLLLVPAAPITLALRAIPARHDATRGPRELILALVHSRYLQVLANPVVAAVIFFFSLATFYFTPLFFYALTTHTGHILMTVHFLLSGYLFTWVLIGTDPGPKRWPPVVLLVVLFATISFHAFLGVIITGSNNLLAPEFFGQLGLPWLPDPLADQARGGAIAWGVGEAPTLVLALLVTVAWLREDRRETERSDRRADRDHDAELAAYNDYLAGLGRGDKGGTR</sequence>
<dbReference type="GO" id="GO:0006825">
    <property type="term" value="P:copper ion transport"/>
    <property type="evidence" value="ECO:0007669"/>
    <property type="project" value="InterPro"/>
</dbReference>
<feature type="transmembrane region" description="Helical" evidence="6">
    <location>
        <begin position="435"/>
        <end position="460"/>
    </location>
</feature>
<feature type="transmembrane region" description="Helical" evidence="6">
    <location>
        <begin position="234"/>
        <end position="252"/>
    </location>
</feature>
<evidence type="ECO:0000256" key="2">
    <source>
        <dbReference type="ARBA" id="ARBA00022475"/>
    </source>
</evidence>